<evidence type="ECO:0000313" key="5">
    <source>
        <dbReference type="EMBL" id="PIR45186.1"/>
    </source>
</evidence>
<dbReference type="AlphaFoldDB" id="A0A2H0RFN2"/>
<dbReference type="GO" id="GO:0009165">
    <property type="term" value="P:nucleotide biosynthetic process"/>
    <property type="evidence" value="ECO:0007669"/>
    <property type="project" value="UniProtKB-KW"/>
</dbReference>
<evidence type="ECO:0000256" key="4">
    <source>
        <dbReference type="ARBA" id="ARBA00022777"/>
    </source>
</evidence>
<protein>
    <recommendedName>
        <fullName evidence="7">Adenylate kinase</fullName>
    </recommendedName>
</protein>
<evidence type="ECO:0008006" key="7">
    <source>
        <dbReference type="Google" id="ProtNLM"/>
    </source>
</evidence>
<keyword evidence="3" id="KW-0547">Nucleotide-binding</keyword>
<dbReference type="PROSITE" id="PS00113">
    <property type="entry name" value="ADENYLATE_KINASE"/>
    <property type="match status" value="1"/>
</dbReference>
<sequence>MASFGFPVFKTKKAGPKPSVGQGAQKFNLEDPKGRREYFQFKAGKEIKDIRNYLKRGTFVAFMMGKKNSGKGTYTKLFAEQVGFDKVLHLSIGDVVRSAHKEIATSKGRKALTKWLKENFRSFMPPAEAIAAIEGRSTSSLVTTELILALVERTIDAEGKKKAVFVDGFPRGLDQVSYALYFRHIMGYRDDPDFFVFIDVPTSIITARQADRVVCPVCCVPRNYKLLCTKEVGWDAKQKEFYLICDNPACKGARMTRKEGDSLAAKDLKARLLVDEQIMRQLLALDGIPKVCIRNSVPVREAKSKVDEYEITPSYDYSLDKDGEVVVSEFPWTTKDDEGVESYSLLPAAPVLAMVKQIHKVLGL</sequence>
<keyword evidence="2" id="KW-0545">Nucleotide biosynthesis</keyword>
<evidence type="ECO:0000256" key="3">
    <source>
        <dbReference type="ARBA" id="ARBA00022741"/>
    </source>
</evidence>
<dbReference type="GO" id="GO:0005524">
    <property type="term" value="F:ATP binding"/>
    <property type="evidence" value="ECO:0007669"/>
    <property type="project" value="InterPro"/>
</dbReference>
<organism evidence="5 6">
    <name type="scientific">Candidatus Vogelbacteria bacterium CG10_big_fil_rev_8_21_14_0_10_51_16</name>
    <dbReference type="NCBI Taxonomy" id="1975045"/>
    <lineage>
        <taxon>Bacteria</taxon>
        <taxon>Candidatus Vogeliibacteriota</taxon>
    </lineage>
</organism>
<name>A0A2H0RFN2_9BACT</name>
<evidence type="ECO:0000256" key="2">
    <source>
        <dbReference type="ARBA" id="ARBA00022727"/>
    </source>
</evidence>
<dbReference type="PANTHER" id="PTHR23359">
    <property type="entry name" value="NUCLEOTIDE KINASE"/>
    <property type="match status" value="1"/>
</dbReference>
<accession>A0A2H0RFN2</accession>
<dbReference type="EMBL" id="PCYI01000004">
    <property type="protein sequence ID" value="PIR45186.1"/>
    <property type="molecule type" value="Genomic_DNA"/>
</dbReference>
<dbReference type="InterPro" id="IPR000850">
    <property type="entry name" value="Adenylat/UMP-CMP_kin"/>
</dbReference>
<evidence type="ECO:0000313" key="6">
    <source>
        <dbReference type="Proteomes" id="UP000228767"/>
    </source>
</evidence>
<dbReference type="Pfam" id="PF13207">
    <property type="entry name" value="AAA_17"/>
    <property type="match status" value="1"/>
</dbReference>
<dbReference type="Gene3D" id="3.40.50.300">
    <property type="entry name" value="P-loop containing nucleotide triphosphate hydrolases"/>
    <property type="match status" value="1"/>
</dbReference>
<evidence type="ECO:0000256" key="1">
    <source>
        <dbReference type="ARBA" id="ARBA00022679"/>
    </source>
</evidence>
<proteinExistence type="predicted"/>
<dbReference type="SUPFAM" id="SSF52540">
    <property type="entry name" value="P-loop containing nucleoside triphosphate hydrolases"/>
    <property type="match status" value="1"/>
</dbReference>
<dbReference type="InterPro" id="IPR027417">
    <property type="entry name" value="P-loop_NTPase"/>
</dbReference>
<dbReference type="Proteomes" id="UP000228767">
    <property type="component" value="Unassembled WGS sequence"/>
</dbReference>
<comment type="caution">
    <text evidence="5">The sequence shown here is derived from an EMBL/GenBank/DDBJ whole genome shotgun (WGS) entry which is preliminary data.</text>
</comment>
<keyword evidence="4" id="KW-0418">Kinase</keyword>
<dbReference type="GO" id="GO:0019205">
    <property type="term" value="F:nucleobase-containing compound kinase activity"/>
    <property type="evidence" value="ECO:0007669"/>
    <property type="project" value="InterPro"/>
</dbReference>
<dbReference type="InterPro" id="IPR033690">
    <property type="entry name" value="Adenylat_kinase_CS"/>
</dbReference>
<gene>
    <name evidence="5" type="ORF">COV10_00730</name>
</gene>
<keyword evidence="1" id="KW-0808">Transferase</keyword>
<reference evidence="5 6" key="1">
    <citation type="submission" date="2017-09" db="EMBL/GenBank/DDBJ databases">
        <title>Depth-based differentiation of microbial function through sediment-hosted aquifers and enrichment of novel symbionts in the deep terrestrial subsurface.</title>
        <authorList>
            <person name="Probst A.J."/>
            <person name="Ladd B."/>
            <person name="Jarett J.K."/>
            <person name="Geller-Mcgrath D.E."/>
            <person name="Sieber C.M."/>
            <person name="Emerson J.B."/>
            <person name="Anantharaman K."/>
            <person name="Thomas B.C."/>
            <person name="Malmstrom R."/>
            <person name="Stieglmeier M."/>
            <person name="Klingl A."/>
            <person name="Woyke T."/>
            <person name="Ryan C.M."/>
            <person name="Banfield J.F."/>
        </authorList>
    </citation>
    <scope>NUCLEOTIDE SEQUENCE [LARGE SCALE GENOMIC DNA]</scope>
    <source>
        <strain evidence="5">CG10_big_fil_rev_8_21_14_0_10_51_16</strain>
    </source>
</reference>